<feature type="region of interest" description="Disordered" evidence="1">
    <location>
        <begin position="1"/>
        <end position="37"/>
    </location>
</feature>
<accession>A0ABZ1CPL1</accession>
<dbReference type="EMBL" id="CP141881">
    <property type="protein sequence ID" value="WRT63684.1"/>
    <property type="molecule type" value="Genomic_DNA"/>
</dbReference>
<gene>
    <name evidence="3" type="ORF">IL334_000607</name>
</gene>
<evidence type="ECO:0000256" key="1">
    <source>
        <dbReference type="SAM" id="MobiDB-lite"/>
    </source>
</evidence>
<dbReference type="Proteomes" id="UP001329825">
    <property type="component" value="Chromosome 1"/>
</dbReference>
<feature type="compositionally biased region" description="Polar residues" evidence="1">
    <location>
        <begin position="14"/>
        <end position="37"/>
    </location>
</feature>
<dbReference type="InterPro" id="IPR001163">
    <property type="entry name" value="Sm_dom_euk/arc"/>
</dbReference>
<reference evidence="3 4" key="1">
    <citation type="submission" date="2024-01" db="EMBL/GenBank/DDBJ databases">
        <title>Comparative genomics of Cryptococcus and Kwoniella reveals pathogenesis evolution and contrasting modes of karyotype evolution via chromosome fusion or intercentromeric recombination.</title>
        <authorList>
            <person name="Coelho M.A."/>
            <person name="David-Palma M."/>
            <person name="Shea T."/>
            <person name="Bowers K."/>
            <person name="McGinley-Smith S."/>
            <person name="Mohammad A.W."/>
            <person name="Gnirke A."/>
            <person name="Yurkov A.M."/>
            <person name="Nowrousian M."/>
            <person name="Sun S."/>
            <person name="Cuomo C.A."/>
            <person name="Heitman J."/>
        </authorList>
    </citation>
    <scope>NUCLEOTIDE SEQUENCE [LARGE SCALE GENOMIC DNA]</scope>
    <source>
        <strain evidence="3">CBS 11374</strain>
    </source>
</reference>
<dbReference type="SMART" id="SM00651">
    <property type="entry name" value="Sm"/>
    <property type="match status" value="1"/>
</dbReference>
<sequence length="171" mass="18802">MSTPSSPVNTTSVHPNANPISPPNQAAKNNSTAKPSFTPSSSFLESLLGQTLSLTLTDRRVIVGHLLCVDKGENIILKNAEEFKSILPANFDTLSQEEKSEWEKVKKNREDYWPRSEPFNGWNSGWGGRSIGMIGVKGSDVTKIEVEKEVLECLGSRVEKENRGLKNGGFI</sequence>
<organism evidence="3 4">
    <name type="scientific">Kwoniella shivajii</name>
    <dbReference type="NCBI Taxonomy" id="564305"/>
    <lineage>
        <taxon>Eukaryota</taxon>
        <taxon>Fungi</taxon>
        <taxon>Dikarya</taxon>
        <taxon>Basidiomycota</taxon>
        <taxon>Agaricomycotina</taxon>
        <taxon>Tremellomycetes</taxon>
        <taxon>Tremellales</taxon>
        <taxon>Cryptococcaceae</taxon>
        <taxon>Kwoniella</taxon>
    </lineage>
</organism>
<dbReference type="GeneID" id="87952738"/>
<dbReference type="PANTHER" id="PTHR10701">
    <property type="entry name" value="SMALL NUCLEAR RIBONUCLEOPROTEIN-ASSOCIATED PROTEIN B AND N"/>
    <property type="match status" value="1"/>
</dbReference>
<dbReference type="InterPro" id="IPR047575">
    <property type="entry name" value="Sm"/>
</dbReference>
<evidence type="ECO:0000313" key="3">
    <source>
        <dbReference type="EMBL" id="WRT63684.1"/>
    </source>
</evidence>
<dbReference type="PROSITE" id="PS52002">
    <property type="entry name" value="SM"/>
    <property type="match status" value="1"/>
</dbReference>
<dbReference type="SUPFAM" id="SSF50182">
    <property type="entry name" value="Sm-like ribonucleoproteins"/>
    <property type="match status" value="1"/>
</dbReference>
<feature type="domain" description="Sm" evidence="2">
    <location>
        <begin position="39"/>
        <end position="150"/>
    </location>
</feature>
<dbReference type="InterPro" id="IPR010920">
    <property type="entry name" value="LSM_dom_sf"/>
</dbReference>
<dbReference type="InterPro" id="IPR034110">
    <property type="entry name" value="LSMD1_Sm"/>
</dbReference>
<keyword evidence="4" id="KW-1185">Reference proteome</keyword>
<dbReference type="PANTHER" id="PTHR10701:SF5">
    <property type="entry name" value="N-ALPHA-ACETYLTRANSFERASE 38, NATC AUXILIARY SUBUNIT"/>
    <property type="match status" value="1"/>
</dbReference>
<dbReference type="Pfam" id="PF01423">
    <property type="entry name" value="LSM"/>
    <property type="match status" value="1"/>
</dbReference>
<name>A0ABZ1CPL1_9TREE</name>
<dbReference type="CDD" id="cd06168">
    <property type="entry name" value="LSMD1"/>
    <property type="match status" value="1"/>
</dbReference>
<dbReference type="InterPro" id="IPR050914">
    <property type="entry name" value="snRNP_SmB/NAA38-like"/>
</dbReference>
<dbReference type="RefSeq" id="XP_062788424.1">
    <property type="nucleotide sequence ID" value="XM_062932373.1"/>
</dbReference>
<dbReference type="Gene3D" id="2.30.30.100">
    <property type="match status" value="1"/>
</dbReference>
<feature type="compositionally biased region" description="Low complexity" evidence="1">
    <location>
        <begin position="1"/>
        <end position="13"/>
    </location>
</feature>
<evidence type="ECO:0000259" key="2">
    <source>
        <dbReference type="PROSITE" id="PS52002"/>
    </source>
</evidence>
<proteinExistence type="predicted"/>
<protein>
    <recommendedName>
        <fullName evidence="2">Sm domain-containing protein</fullName>
    </recommendedName>
</protein>
<evidence type="ECO:0000313" key="4">
    <source>
        <dbReference type="Proteomes" id="UP001329825"/>
    </source>
</evidence>